<dbReference type="SUPFAM" id="SSF82199">
    <property type="entry name" value="SET domain"/>
    <property type="match status" value="1"/>
</dbReference>
<evidence type="ECO:0000259" key="17">
    <source>
        <dbReference type="PROSITE" id="PS50280"/>
    </source>
</evidence>
<dbReference type="InterPro" id="IPR018097">
    <property type="entry name" value="EGF_Ca-bd_CS"/>
</dbReference>
<dbReference type="InterPro" id="IPR046450">
    <property type="entry name" value="PA_dom_sf"/>
</dbReference>
<evidence type="ECO:0000256" key="5">
    <source>
        <dbReference type="ARBA" id="ARBA00022692"/>
    </source>
</evidence>
<dbReference type="FunFam" id="3.50.30.30:FF:000001">
    <property type="entry name" value="Vacuolar-sorting receptor 1"/>
    <property type="match status" value="1"/>
</dbReference>
<comment type="caution">
    <text evidence="18">The sequence shown here is derived from an EMBL/GenBank/DDBJ whole genome shotgun (WGS) entry which is preliminary data.</text>
</comment>
<evidence type="ECO:0000256" key="7">
    <source>
        <dbReference type="ARBA" id="ARBA00022737"/>
    </source>
</evidence>
<dbReference type="PANTHER" id="PTHR22702">
    <property type="entry name" value="PROTEASE-ASSOCIATED DOMAIN-CONTAINING PROTEIN"/>
    <property type="match status" value="1"/>
</dbReference>
<dbReference type="Gene3D" id="3.50.30.30">
    <property type="match status" value="1"/>
</dbReference>
<evidence type="ECO:0000256" key="13">
    <source>
        <dbReference type="ARBA" id="ARBA00023157"/>
    </source>
</evidence>
<evidence type="ECO:0000256" key="9">
    <source>
        <dbReference type="ARBA" id="ARBA00022927"/>
    </source>
</evidence>
<accession>A0ABD1PU72</accession>
<keyword evidence="13" id="KW-1015">Disulfide bond</keyword>
<keyword evidence="14" id="KW-0325">Glycoprotein</keyword>
<dbReference type="Pfam" id="PF09273">
    <property type="entry name" value="Rubis-subs-bind"/>
    <property type="match status" value="1"/>
</dbReference>
<dbReference type="InterPro" id="IPR015353">
    <property type="entry name" value="Rubisco_LSMT_subst-bd"/>
</dbReference>
<gene>
    <name evidence="18" type="ORF">Adt_43311</name>
</gene>
<evidence type="ECO:0000256" key="15">
    <source>
        <dbReference type="SAM" id="MobiDB-lite"/>
    </source>
</evidence>
<dbReference type="Pfam" id="PF00856">
    <property type="entry name" value="SET"/>
    <property type="match status" value="1"/>
</dbReference>
<keyword evidence="5 16" id="KW-0812">Transmembrane</keyword>
<dbReference type="Proteomes" id="UP001604336">
    <property type="component" value="Unassembled WGS sequence"/>
</dbReference>
<dbReference type="InterPro" id="IPR056858">
    <property type="entry name" value="VSR_TRX"/>
</dbReference>
<dbReference type="CDD" id="cd00054">
    <property type="entry name" value="EGF_CA"/>
    <property type="match status" value="1"/>
</dbReference>
<dbReference type="CDD" id="cd10527">
    <property type="entry name" value="SET_LSMT"/>
    <property type="match status" value="1"/>
</dbReference>
<dbReference type="Gene3D" id="3.90.1410.10">
    <property type="entry name" value="set domain protein methyltransferase, domain 1"/>
    <property type="match status" value="1"/>
</dbReference>
<dbReference type="Pfam" id="PF02225">
    <property type="entry name" value="PA"/>
    <property type="match status" value="1"/>
</dbReference>
<dbReference type="FunFam" id="3.90.1410.10:FF:000010">
    <property type="entry name" value="Protein PLASTID TRANSCRIPTIONALLY ACTIVE 14"/>
    <property type="match status" value="1"/>
</dbReference>
<keyword evidence="9" id="KW-0653">Protein transport</keyword>
<dbReference type="PROSITE" id="PS01187">
    <property type="entry name" value="EGF_CA"/>
    <property type="match status" value="1"/>
</dbReference>
<evidence type="ECO:0000313" key="19">
    <source>
        <dbReference type="Proteomes" id="UP001604336"/>
    </source>
</evidence>
<dbReference type="InterPro" id="IPR046341">
    <property type="entry name" value="SET_dom_sf"/>
</dbReference>
<evidence type="ECO:0000313" key="18">
    <source>
        <dbReference type="EMBL" id="KAL2467460.1"/>
    </source>
</evidence>
<comment type="subcellular location">
    <subcellularLocation>
        <location evidence="1">Golgi apparatus membrane</location>
    </subcellularLocation>
</comment>
<keyword evidence="8" id="KW-0106">Calcium</keyword>
<dbReference type="InterPro" id="IPR001881">
    <property type="entry name" value="EGF-like_Ca-bd_dom"/>
</dbReference>
<dbReference type="PROSITE" id="PS50280">
    <property type="entry name" value="SET"/>
    <property type="match status" value="1"/>
</dbReference>
<feature type="transmembrane region" description="Helical" evidence="16">
    <location>
        <begin position="550"/>
        <end position="570"/>
    </location>
</feature>
<evidence type="ECO:0000256" key="6">
    <source>
        <dbReference type="ARBA" id="ARBA00022729"/>
    </source>
</evidence>
<feature type="compositionally biased region" description="Polar residues" evidence="15">
    <location>
        <begin position="609"/>
        <end position="630"/>
    </location>
</feature>
<evidence type="ECO:0000256" key="16">
    <source>
        <dbReference type="SAM" id="Phobius"/>
    </source>
</evidence>
<evidence type="ECO:0000256" key="11">
    <source>
        <dbReference type="ARBA" id="ARBA00023034"/>
    </source>
</evidence>
<dbReference type="GO" id="GO:0006623">
    <property type="term" value="P:protein targeting to vacuole"/>
    <property type="evidence" value="ECO:0007669"/>
    <property type="project" value="UniProtKB-ARBA"/>
</dbReference>
<evidence type="ECO:0000256" key="1">
    <source>
        <dbReference type="ARBA" id="ARBA00004394"/>
    </source>
</evidence>
<reference evidence="19" key="1">
    <citation type="submission" date="2024-07" db="EMBL/GenBank/DDBJ databases">
        <title>Two chromosome-level genome assemblies of Korean endemic species Abeliophyllum distichum and Forsythia ovata (Oleaceae).</title>
        <authorList>
            <person name="Jang H."/>
        </authorList>
    </citation>
    <scope>NUCLEOTIDE SEQUENCE [LARGE SCALE GENOMIC DNA]</scope>
</reference>
<dbReference type="PANTHER" id="PTHR22702:SF4">
    <property type="entry name" value="VACUOLAR-SORTING RECEPTOR 6-LIKE"/>
    <property type="match status" value="1"/>
</dbReference>
<proteinExistence type="inferred from homology"/>
<evidence type="ECO:0000256" key="8">
    <source>
        <dbReference type="ARBA" id="ARBA00022837"/>
    </source>
</evidence>
<dbReference type="SUPFAM" id="SSF52025">
    <property type="entry name" value="PA domain"/>
    <property type="match status" value="1"/>
</dbReference>
<sequence length="1081" mass="122066">MLVCSVESRFVVEKSSVSIVSPYDLRSKHDAAIGNFGVPDYGGSMVGAVVYPQKGSVGCSPFDGDKPFKSKSSRPTILLLDRGECYFALKVWNGQQAGAAAVLVADSIDEPLITMDSPEESSDADGYIEKIGIPSALIDRSFGETLKSALKKGGDVVIKLDWTESMPHPDQRVEYELWTNSNDECGIRCDEQMNFIKNFKGHAQILEKGGYTQFTPHYITWYCPQAFILSNQCKSQCINHGRYCAPDPEQDFGEGYQGKDVVFENLRQLCVHRVANESGRSWVWWDYVTDFDIRCSMKQKKYSKKCAEGVMKSLNLPIEKIDKCMGDTEADTENEVLKTEQELQVGRGSRGDVTILPTLVINDVQFRGKLERAAVLKAICAGFKETTDPPICLSGDLETNECLERNGGCWKDPKSNITACKDTFRGRVCQCPLVNGIHYAGDGYISCQGVGPGRCMINNGGCWSETKDGNTFSACLESDLEGCKCPYGFEGDGHKCQDVDECKKGLACQCDGCSCKNKWGGFDCKCKGDKLYIMEHDMCIERNSSKFGRFLTFVVLAIAVGAGVAGYVFYKYRLRSYMDSEIMAIMSQYMPLDSQQNQVVHHQEDEPLRQSSSSQLWKNLQQQPKCNTRNRQIRSPKAALATDEETSADLSFPLLQPSSLPQHTPASKLELADPDFYKIGYVRSMRAYGIEFREGPDGFGVYASRDVEPLRRARVIMEIPLELMLTISQKLPWMFFPDIIPLGHPIFDIINSTNPETDWDLRLACLLLQAFDCKDNFWQLYGDFLPSADECSSLLLATEEDLFELQDQNLASTMREQQKRALEFWEKNWHSAVPLKIKRLAQEPERFIWALSMAQSRCINKQIRIGALVQDANMLVPYADMLNHSFQPNCFFHWRFKDRMLEVMINAGQRIRKGDEMTVNYMVGQKNNFFMQTYGFSSPVNPWDVIHFSGSTQIHLNSFLSVFNISGLPEEYYHNSKLSNDGDSFVDGAVIAAARTLPTWSDGDIPPVPSMERKAVKELQEECQQMLAEFPTTAGQDQQILEAMPEARRTLEAAVKYRLHRKLFIEKIIQALDIYQERILF</sequence>
<dbReference type="SMART" id="SM00179">
    <property type="entry name" value="EGF_CA"/>
    <property type="match status" value="1"/>
</dbReference>
<comment type="similarity">
    <text evidence="2">Belongs to the VSR (BP-80) family.</text>
</comment>
<keyword evidence="3" id="KW-0813">Transport</keyword>
<feature type="region of interest" description="Disordered" evidence="15">
    <location>
        <begin position="596"/>
        <end position="640"/>
    </location>
</feature>
<keyword evidence="18" id="KW-0675">Receptor</keyword>
<evidence type="ECO:0000256" key="4">
    <source>
        <dbReference type="ARBA" id="ARBA00022536"/>
    </source>
</evidence>
<keyword evidence="11" id="KW-0333">Golgi apparatus</keyword>
<dbReference type="Pfam" id="PF25011">
    <property type="entry name" value="VSR_TRX"/>
    <property type="match status" value="1"/>
</dbReference>
<dbReference type="InterPro" id="IPR001214">
    <property type="entry name" value="SET_dom"/>
</dbReference>
<evidence type="ECO:0000256" key="10">
    <source>
        <dbReference type="ARBA" id="ARBA00022989"/>
    </source>
</evidence>
<evidence type="ECO:0000256" key="3">
    <source>
        <dbReference type="ARBA" id="ARBA00022448"/>
    </source>
</evidence>
<keyword evidence="7" id="KW-0677">Repeat</keyword>
<evidence type="ECO:0000256" key="12">
    <source>
        <dbReference type="ARBA" id="ARBA00023136"/>
    </source>
</evidence>
<keyword evidence="6" id="KW-0732">Signal</keyword>
<keyword evidence="4" id="KW-0245">EGF-like domain</keyword>
<dbReference type="GO" id="GO:0000139">
    <property type="term" value="C:Golgi membrane"/>
    <property type="evidence" value="ECO:0007669"/>
    <property type="project" value="UniProtKB-SubCell"/>
</dbReference>
<dbReference type="FunFam" id="2.10.25.10:FF:000178">
    <property type="entry name" value="vacuolar-sorting receptor 1"/>
    <property type="match status" value="1"/>
</dbReference>
<dbReference type="FunFam" id="3.90.1420.10:FF:000011">
    <property type="entry name" value="Plastid transcriptionally active 14"/>
    <property type="match status" value="1"/>
</dbReference>
<dbReference type="SUPFAM" id="SSF81822">
    <property type="entry name" value="RuBisCo LSMT C-terminal, substrate-binding domain"/>
    <property type="match status" value="1"/>
</dbReference>
<dbReference type="InterPro" id="IPR003137">
    <property type="entry name" value="PA_domain"/>
</dbReference>
<keyword evidence="12 16" id="KW-0472">Membrane</keyword>
<dbReference type="InterPro" id="IPR036464">
    <property type="entry name" value="Rubisco_LSMT_subst-bd_sf"/>
</dbReference>
<organism evidence="18 19">
    <name type="scientific">Abeliophyllum distichum</name>
    <dbReference type="NCBI Taxonomy" id="126358"/>
    <lineage>
        <taxon>Eukaryota</taxon>
        <taxon>Viridiplantae</taxon>
        <taxon>Streptophyta</taxon>
        <taxon>Embryophyta</taxon>
        <taxon>Tracheophyta</taxon>
        <taxon>Spermatophyta</taxon>
        <taxon>Magnoliopsida</taxon>
        <taxon>eudicotyledons</taxon>
        <taxon>Gunneridae</taxon>
        <taxon>Pentapetalae</taxon>
        <taxon>asterids</taxon>
        <taxon>lamiids</taxon>
        <taxon>Lamiales</taxon>
        <taxon>Oleaceae</taxon>
        <taxon>Forsythieae</taxon>
        <taxon>Abeliophyllum</taxon>
    </lineage>
</organism>
<evidence type="ECO:0000256" key="14">
    <source>
        <dbReference type="ARBA" id="ARBA00023180"/>
    </source>
</evidence>
<dbReference type="EMBL" id="JBFOLK010000013">
    <property type="protein sequence ID" value="KAL2467460.1"/>
    <property type="molecule type" value="Genomic_DNA"/>
</dbReference>
<evidence type="ECO:0000256" key="2">
    <source>
        <dbReference type="ARBA" id="ARBA00007038"/>
    </source>
</evidence>
<dbReference type="AlphaFoldDB" id="A0ABD1PU72"/>
<name>A0ABD1PU72_9LAMI</name>
<protein>
    <submittedName>
        <fullName evidence="18">Vacuolar-sorting receptor 6</fullName>
    </submittedName>
</protein>
<keyword evidence="19" id="KW-1185">Reference proteome</keyword>
<keyword evidence="10 16" id="KW-1133">Transmembrane helix</keyword>
<feature type="domain" description="SET" evidence="17">
    <location>
        <begin position="677"/>
        <end position="922"/>
    </location>
</feature>
<dbReference type="Gene3D" id="3.90.1420.10">
    <property type="entry name" value="Rubisco LSMT, substrate-binding domain"/>
    <property type="match status" value="1"/>
</dbReference>